<organism evidence="5 6">
    <name type="scientific">Naumannella cuiyingiana</name>
    <dbReference type="NCBI Taxonomy" id="1347891"/>
    <lineage>
        <taxon>Bacteria</taxon>
        <taxon>Bacillati</taxon>
        <taxon>Actinomycetota</taxon>
        <taxon>Actinomycetes</taxon>
        <taxon>Propionibacteriales</taxon>
        <taxon>Propionibacteriaceae</taxon>
        <taxon>Naumannella</taxon>
    </lineage>
</organism>
<reference evidence="5 6" key="1">
    <citation type="submission" date="2020-07" db="EMBL/GenBank/DDBJ databases">
        <title>Sequencing the genomes of 1000 actinobacteria strains.</title>
        <authorList>
            <person name="Klenk H.-P."/>
        </authorList>
    </citation>
    <scope>NUCLEOTIDE SEQUENCE [LARGE SCALE GENOMIC DNA]</scope>
    <source>
        <strain evidence="5 6">DSM 103164</strain>
    </source>
</reference>
<comment type="cofactor">
    <cofactor evidence="1">
        <name>pyridoxal 5'-phosphate</name>
        <dbReference type="ChEBI" id="CHEBI:597326"/>
    </cofactor>
</comment>
<feature type="modified residue" description="N6-(pyridoxal phosphate)lysine" evidence="3">
    <location>
        <position position="187"/>
    </location>
</feature>
<dbReference type="GO" id="GO:0000271">
    <property type="term" value="P:polysaccharide biosynthetic process"/>
    <property type="evidence" value="ECO:0007669"/>
    <property type="project" value="TreeGrafter"/>
</dbReference>
<dbReference type="AlphaFoldDB" id="A0A7Z0D831"/>
<dbReference type="PANTHER" id="PTHR30244">
    <property type="entry name" value="TRANSAMINASE"/>
    <property type="match status" value="1"/>
</dbReference>
<feature type="active site" description="Proton acceptor" evidence="2">
    <location>
        <position position="187"/>
    </location>
</feature>
<name>A0A7Z0D831_9ACTN</name>
<dbReference type="RefSeq" id="WP_179444444.1">
    <property type="nucleotide sequence ID" value="NZ_JACBZS010000001.1"/>
</dbReference>
<evidence type="ECO:0000256" key="3">
    <source>
        <dbReference type="PIRSR" id="PIRSR000390-2"/>
    </source>
</evidence>
<dbReference type="Gene3D" id="3.40.640.10">
    <property type="entry name" value="Type I PLP-dependent aspartate aminotransferase-like (Major domain)"/>
    <property type="match status" value="1"/>
</dbReference>
<proteinExistence type="inferred from homology"/>
<evidence type="ECO:0000256" key="2">
    <source>
        <dbReference type="PIRSR" id="PIRSR000390-1"/>
    </source>
</evidence>
<keyword evidence="3 4" id="KW-0663">Pyridoxal phosphate</keyword>
<evidence type="ECO:0000313" key="5">
    <source>
        <dbReference type="EMBL" id="NYI70494.1"/>
    </source>
</evidence>
<dbReference type="InterPro" id="IPR015424">
    <property type="entry name" value="PyrdxlP-dep_Trfase"/>
</dbReference>
<dbReference type="CDD" id="cd00616">
    <property type="entry name" value="AHBA_syn"/>
    <property type="match status" value="1"/>
</dbReference>
<dbReference type="Proteomes" id="UP000527616">
    <property type="component" value="Unassembled WGS sequence"/>
</dbReference>
<dbReference type="PIRSF" id="PIRSF000390">
    <property type="entry name" value="PLP_StrS"/>
    <property type="match status" value="1"/>
</dbReference>
<dbReference type="GO" id="GO:0030170">
    <property type="term" value="F:pyridoxal phosphate binding"/>
    <property type="evidence" value="ECO:0007669"/>
    <property type="project" value="TreeGrafter"/>
</dbReference>
<comment type="caution">
    <text evidence="5">The sequence shown here is derived from an EMBL/GenBank/DDBJ whole genome shotgun (WGS) entry which is preliminary data.</text>
</comment>
<dbReference type="Gene3D" id="3.90.1150.10">
    <property type="entry name" value="Aspartate Aminotransferase, domain 1"/>
    <property type="match status" value="1"/>
</dbReference>
<dbReference type="GO" id="GO:0008483">
    <property type="term" value="F:transaminase activity"/>
    <property type="evidence" value="ECO:0007669"/>
    <property type="project" value="TreeGrafter"/>
</dbReference>
<dbReference type="InterPro" id="IPR015422">
    <property type="entry name" value="PyrdxlP-dep_Trfase_small"/>
</dbReference>
<dbReference type="InterPro" id="IPR000653">
    <property type="entry name" value="DegT/StrS_aminotransferase"/>
</dbReference>
<dbReference type="SUPFAM" id="SSF53383">
    <property type="entry name" value="PLP-dependent transferases"/>
    <property type="match status" value="1"/>
</dbReference>
<dbReference type="InterPro" id="IPR015421">
    <property type="entry name" value="PyrdxlP-dep_Trfase_major"/>
</dbReference>
<accession>A0A7Z0D831</accession>
<dbReference type="EMBL" id="JACBZS010000001">
    <property type="protein sequence ID" value="NYI70494.1"/>
    <property type="molecule type" value="Genomic_DNA"/>
</dbReference>
<dbReference type="Pfam" id="PF01041">
    <property type="entry name" value="DegT_DnrJ_EryC1"/>
    <property type="match status" value="1"/>
</dbReference>
<keyword evidence="6" id="KW-1185">Reference proteome</keyword>
<comment type="similarity">
    <text evidence="4">Belongs to the DegT/DnrJ/EryC1 family.</text>
</comment>
<evidence type="ECO:0000313" key="6">
    <source>
        <dbReference type="Proteomes" id="UP000527616"/>
    </source>
</evidence>
<dbReference type="PANTHER" id="PTHR30244:SF34">
    <property type="entry name" value="DTDP-4-AMINO-4,6-DIDEOXYGALACTOSE TRANSAMINASE"/>
    <property type="match status" value="1"/>
</dbReference>
<protein>
    <submittedName>
        <fullName evidence="5">dTDP-4-amino-4,6-dideoxygalactose transaminase</fullName>
    </submittedName>
</protein>
<evidence type="ECO:0000256" key="4">
    <source>
        <dbReference type="RuleBase" id="RU004508"/>
    </source>
</evidence>
<evidence type="ECO:0000256" key="1">
    <source>
        <dbReference type="ARBA" id="ARBA00001933"/>
    </source>
</evidence>
<gene>
    <name evidence="5" type="ORF">GGQ54_001054</name>
</gene>
<sequence length="387" mass="42037">MNDLDRVAMNAAPWLAPADFDSVIEAMKEGLLGRGPQGIQFEQELRAYLGAQEVVTVGSGTVALQLALMTVGVRPGDEVVVPSFTFCASIQAILAIQARPVFIDNAPGSLALDPDDVLRSVTPRTRAIMPVHYGGRHINLDHILPELRRREISVVDDAAHAFGSVRGDGRPFTGRDSWVCFSFDAIKTITCAEGGAIVPPREASGEVPRLLRALGVDRENADIRRGDYVVRMHGVRAHLAELNAALGRSQLVRIAAIAEGRRRVWRAYRERIEAIPGVRIYDLDVDRSVPFNCAVTVDVDVRDDLVQALRSRGVGVGRHYPANHLQPAFKEYADRPLPNAEWAGAAVITLPFGPDMTVRQVDIVCGAVAVELGKLAGDSGRSRPRVA</sequence>